<feature type="domain" description="Beta-lactamase-related" evidence="1">
    <location>
        <begin position="58"/>
        <end position="348"/>
    </location>
</feature>
<proteinExistence type="predicted"/>
<dbReference type="RefSeq" id="WP_111200062.1">
    <property type="nucleotide sequence ID" value="NZ_QKVK01000011.1"/>
</dbReference>
<dbReference type="PANTHER" id="PTHR43283:SF7">
    <property type="entry name" value="BETA-LACTAMASE-RELATED DOMAIN-CONTAINING PROTEIN"/>
    <property type="match status" value="1"/>
</dbReference>
<dbReference type="AlphaFoldDB" id="A0A2W2BPL7"/>
<protein>
    <submittedName>
        <fullName evidence="2">Serine hydrolase</fullName>
    </submittedName>
</protein>
<keyword evidence="2" id="KW-0378">Hydrolase</keyword>
<comment type="caution">
    <text evidence="2">The sequence shown here is derived from an EMBL/GenBank/DDBJ whole genome shotgun (WGS) entry which is preliminary data.</text>
</comment>
<reference evidence="3" key="1">
    <citation type="submission" date="2018-06" db="EMBL/GenBank/DDBJ databases">
        <title>Aestuariibacter litoralis strain KCTC 52945T.</title>
        <authorList>
            <person name="Li X."/>
            <person name="Salam N."/>
            <person name="Li J.-L."/>
            <person name="Chen Y.-M."/>
            <person name="Yang Z.-W."/>
            <person name="Zhang L.-Y."/>
            <person name="Han M.-X."/>
            <person name="Xiao M."/>
            <person name="Li W.-J."/>
        </authorList>
    </citation>
    <scope>NUCLEOTIDE SEQUENCE [LARGE SCALE GENOMIC DNA]</scope>
    <source>
        <strain evidence="3">KCTC 52945</strain>
    </source>
</reference>
<evidence type="ECO:0000313" key="3">
    <source>
        <dbReference type="Proteomes" id="UP000248795"/>
    </source>
</evidence>
<organism evidence="2 3">
    <name type="scientific">Aestuariivirga litoralis</name>
    <dbReference type="NCBI Taxonomy" id="2650924"/>
    <lineage>
        <taxon>Bacteria</taxon>
        <taxon>Pseudomonadati</taxon>
        <taxon>Pseudomonadota</taxon>
        <taxon>Alphaproteobacteria</taxon>
        <taxon>Hyphomicrobiales</taxon>
        <taxon>Aestuariivirgaceae</taxon>
        <taxon>Aestuariivirga</taxon>
    </lineage>
</organism>
<dbReference type="Gene3D" id="3.40.710.10">
    <property type="entry name" value="DD-peptidase/beta-lactamase superfamily"/>
    <property type="match status" value="1"/>
</dbReference>
<dbReference type="InterPro" id="IPR050789">
    <property type="entry name" value="Diverse_Enzym_Activities"/>
</dbReference>
<evidence type="ECO:0000313" key="2">
    <source>
        <dbReference type="EMBL" id="PZF75356.1"/>
    </source>
</evidence>
<dbReference type="Proteomes" id="UP000248795">
    <property type="component" value="Unassembled WGS sequence"/>
</dbReference>
<dbReference type="Pfam" id="PF00144">
    <property type="entry name" value="Beta-lactamase"/>
    <property type="match status" value="1"/>
</dbReference>
<keyword evidence="3" id="KW-1185">Reference proteome</keyword>
<dbReference type="InterPro" id="IPR012338">
    <property type="entry name" value="Beta-lactam/transpept-like"/>
</dbReference>
<evidence type="ECO:0000259" key="1">
    <source>
        <dbReference type="Pfam" id="PF00144"/>
    </source>
</evidence>
<dbReference type="InterPro" id="IPR001466">
    <property type="entry name" value="Beta-lactam-related"/>
</dbReference>
<gene>
    <name evidence="2" type="ORF">DK847_18680</name>
</gene>
<dbReference type="EMBL" id="QKVK01000011">
    <property type="protein sequence ID" value="PZF75356.1"/>
    <property type="molecule type" value="Genomic_DNA"/>
</dbReference>
<name>A0A2W2BPL7_9HYPH</name>
<dbReference type="GO" id="GO:0016787">
    <property type="term" value="F:hydrolase activity"/>
    <property type="evidence" value="ECO:0007669"/>
    <property type="project" value="UniProtKB-KW"/>
</dbReference>
<sequence length="372" mass="39809">MPRNPDLEVNAQRLALWNTAGRRRQSFRDLHNIQRRGLGFRAAEVLALRHAENAMLAQRPGLARLLAAPEFCALVIVKDDRIVLERHAADFAADRLHSMQSITKTFVHLALGRLVAAGAVDPARAVGDYVPEAGEAYAGARLQQVLDMDVASNFAEDYAAPYAPAPARGEPVGYARQEIAMGWRLPPAGEAEFGVRSFAAGLTAAPRGDDRATRYASPNTDMLGWVIERASGRPLAAHVEEIVAEAGLEAVFHVSADCDGVPVLSGGGVMTARDLARYGLLLARRGGAFLADAMSGAGTHYGGAPGLRYRNHLMSNGTWAGHPGYGGQFLMVDPQRRAAAAFFSVLETAYGERDGYFAEIIAALADALNHLA</sequence>
<accession>A0A2W2BPL7</accession>
<dbReference type="SUPFAM" id="SSF56601">
    <property type="entry name" value="beta-lactamase/transpeptidase-like"/>
    <property type="match status" value="1"/>
</dbReference>
<dbReference type="PANTHER" id="PTHR43283">
    <property type="entry name" value="BETA-LACTAMASE-RELATED"/>
    <property type="match status" value="1"/>
</dbReference>